<gene>
    <name evidence="1" type="ORF">CFter6_1951</name>
</gene>
<dbReference type="PATRIC" id="fig|158899.10.peg.1954"/>
<reference evidence="1 2" key="1">
    <citation type="submission" date="2015-11" db="EMBL/GenBank/DDBJ databases">
        <title>Exploring the genomic traits of fungus-feeding bacterial genus Collimonas.</title>
        <authorList>
            <person name="Song C."/>
            <person name="Schmidt R."/>
            <person name="de Jager V."/>
            <person name="Krzyzanowska D."/>
            <person name="Jongedijk E."/>
            <person name="Cankar K."/>
            <person name="Beekwilder J."/>
            <person name="van Veen A."/>
            <person name="de Boer W."/>
            <person name="van Veen J.A."/>
            <person name="Garbeva P."/>
        </authorList>
    </citation>
    <scope>NUCLEOTIDE SEQUENCE [LARGE SCALE GENOMIC DNA]</scope>
    <source>
        <strain evidence="1 2">Ter6</strain>
    </source>
</reference>
<sequence>MAAARVCLMNNTRFNPCNCVAIDLQAMPVPDYTRSFSP</sequence>
<evidence type="ECO:0000313" key="2">
    <source>
        <dbReference type="Proteomes" id="UP000072421"/>
    </source>
</evidence>
<accession>A0A127PAI3</accession>
<evidence type="ECO:0000313" key="1">
    <source>
        <dbReference type="EMBL" id="AMO94644.1"/>
    </source>
</evidence>
<name>A0A127PAI3_9BURK</name>
<organism evidence="1">
    <name type="scientific">Collimonas fungivorans</name>
    <dbReference type="NCBI Taxonomy" id="158899"/>
    <lineage>
        <taxon>Bacteria</taxon>
        <taxon>Pseudomonadati</taxon>
        <taxon>Pseudomonadota</taxon>
        <taxon>Betaproteobacteria</taxon>
        <taxon>Burkholderiales</taxon>
        <taxon>Oxalobacteraceae</taxon>
        <taxon>Collimonas</taxon>
    </lineage>
</organism>
<protein>
    <submittedName>
        <fullName evidence="1">Uncharacterized protein</fullName>
    </submittedName>
</protein>
<proteinExistence type="predicted"/>
<dbReference type="AlphaFoldDB" id="A0A127PAI3"/>
<dbReference type="EMBL" id="CP013232">
    <property type="protein sequence ID" value="AMO94644.1"/>
    <property type="molecule type" value="Genomic_DNA"/>
</dbReference>
<dbReference type="Proteomes" id="UP000072421">
    <property type="component" value="Chromosome"/>
</dbReference>